<name>A0A4U0XV01_9PEZI</name>
<accession>A0A4U0XV01</accession>
<reference evidence="2 3" key="1">
    <citation type="submission" date="2017-03" db="EMBL/GenBank/DDBJ databases">
        <title>Genomes of endolithic fungi from Antarctica.</title>
        <authorList>
            <person name="Coleine C."/>
            <person name="Masonjones S."/>
            <person name="Stajich J.E."/>
        </authorList>
    </citation>
    <scope>NUCLEOTIDE SEQUENCE [LARGE SCALE GENOMIC DNA]</scope>
    <source>
        <strain evidence="2 3">CCFEE 5187</strain>
    </source>
</reference>
<gene>
    <name evidence="2" type="ORF">B0A49_00845</name>
</gene>
<keyword evidence="1" id="KW-0732">Signal</keyword>
<dbReference type="OrthoDB" id="60033at2759"/>
<protein>
    <recommendedName>
        <fullName evidence="4">PAS domain-containing protein</fullName>
    </recommendedName>
</protein>
<keyword evidence="3" id="KW-1185">Reference proteome</keyword>
<feature type="chain" id="PRO_5020902627" description="PAS domain-containing protein" evidence="1">
    <location>
        <begin position="16"/>
        <end position="507"/>
    </location>
</feature>
<dbReference type="AlphaFoldDB" id="A0A4U0XV01"/>
<evidence type="ECO:0000256" key="1">
    <source>
        <dbReference type="SAM" id="SignalP"/>
    </source>
</evidence>
<evidence type="ECO:0000313" key="3">
    <source>
        <dbReference type="Proteomes" id="UP000308768"/>
    </source>
</evidence>
<comment type="caution">
    <text evidence="2">The sequence shown here is derived from an EMBL/GenBank/DDBJ whole genome shotgun (WGS) entry which is preliminary data.</text>
</comment>
<proteinExistence type="predicted"/>
<evidence type="ECO:0008006" key="4">
    <source>
        <dbReference type="Google" id="ProtNLM"/>
    </source>
</evidence>
<dbReference type="EMBL" id="NAJN01000057">
    <property type="protein sequence ID" value="TKA80461.1"/>
    <property type="molecule type" value="Genomic_DNA"/>
</dbReference>
<sequence length="507" mass="56494">MWLFAHLLPPHLVAASEFIIPTFHVNGFPHLVHLGMTPSFPLRKAQLIHSISPGECIDNANLQPVPQSKRRKLFDWTLTPPPPDLHSQCRLEHLTFGADGIMATTTAPDVYNEAYTHLIGQKHPELQGKNPRIGFAEIWDTFEPILEHGRETGGSITAGNQFLLLHRHGFLEETYFSWKFVPIIGPDGYVVGSHATVVEVTREIINDRRMSTIRAFGREIGAAKHLKDLWTRMLLGLDSNDKDVPVALLYSMQENTSMSASPASLAGEAKPSSDDSAASLYVLEGFLGDPKCHEAVPERLDLERSDGQLAAAFRSSLLESGPMVVNVTDGRLPEALFKGIHSRGFGVPCAAAVICPIRSTSFKGALGFLVIGLNPRRPFDEDYENFIDLLIKQTATPHFSAVLLEEKLRRGQLVVKQAALDQAKLSEQLHARTQDFEQSEMKFSRFAQRSAVGLIMTDSTGRLLYANSIWYAMARRPRDDQDQHYLLDAVIPDDKALTETMWNRLVT</sequence>
<feature type="signal peptide" evidence="1">
    <location>
        <begin position="1"/>
        <end position="15"/>
    </location>
</feature>
<dbReference type="SUPFAM" id="SSF55785">
    <property type="entry name" value="PYP-like sensor domain (PAS domain)"/>
    <property type="match status" value="1"/>
</dbReference>
<dbReference type="Proteomes" id="UP000308768">
    <property type="component" value="Unassembled WGS sequence"/>
</dbReference>
<dbReference type="Gene3D" id="3.30.450.20">
    <property type="entry name" value="PAS domain"/>
    <property type="match status" value="2"/>
</dbReference>
<evidence type="ECO:0000313" key="2">
    <source>
        <dbReference type="EMBL" id="TKA80461.1"/>
    </source>
</evidence>
<dbReference type="InterPro" id="IPR035965">
    <property type="entry name" value="PAS-like_dom_sf"/>
</dbReference>
<dbReference type="STRING" id="331657.A0A4U0XV01"/>
<organism evidence="2 3">
    <name type="scientific">Cryomyces minteri</name>
    <dbReference type="NCBI Taxonomy" id="331657"/>
    <lineage>
        <taxon>Eukaryota</taxon>
        <taxon>Fungi</taxon>
        <taxon>Dikarya</taxon>
        <taxon>Ascomycota</taxon>
        <taxon>Pezizomycotina</taxon>
        <taxon>Dothideomycetes</taxon>
        <taxon>Dothideomycetes incertae sedis</taxon>
        <taxon>Cryomyces</taxon>
    </lineage>
</organism>